<sequence length="277" mass="29685">MKATWCAGSAAKRRTRCLYWPGVFWWTNRIRMDRLRESGGGPTACVLRACLSMPQREGAAISRAGGAAYNGGSSRSHLPEAHAMDRRHRILARRVGLSNSRFDVMLDHVAGPDGAEVPDFLMVRPKVRLAGGVAGVCVLPVLEDGRVGLMRVHRPHFAGPLWVAPSGFAEANEMAEASALRELEEEAGLTCAPADLRPLGRLLLDPGVLEASLALFAATRCRPLPDGAAATPELGAGRLVMMSAEEAEELALTSPAMDGGTVVACLRWMALQRQQGQ</sequence>
<evidence type="ECO:0000313" key="2">
    <source>
        <dbReference type="EMBL" id="RUQ68856.1"/>
    </source>
</evidence>
<dbReference type="InterPro" id="IPR000086">
    <property type="entry name" value="NUDIX_hydrolase_dom"/>
</dbReference>
<dbReference type="CDD" id="cd03424">
    <property type="entry name" value="NUDIX_ADPRase_Nudt5_UGPPase_Nudt14"/>
    <property type="match status" value="1"/>
</dbReference>
<feature type="domain" description="Nudix hydrolase" evidence="1">
    <location>
        <begin position="131"/>
        <end position="271"/>
    </location>
</feature>
<protein>
    <submittedName>
        <fullName evidence="2">NUDIX hydrolase</fullName>
    </submittedName>
</protein>
<reference evidence="2 3" key="1">
    <citation type="submission" date="2018-12" db="EMBL/GenBank/DDBJ databases">
        <authorList>
            <person name="Yang Y."/>
        </authorList>
    </citation>
    <scope>NUCLEOTIDE SEQUENCE [LARGE SCALE GENOMIC DNA]</scope>
    <source>
        <strain evidence="2 3">GSF71</strain>
    </source>
</reference>
<comment type="caution">
    <text evidence="2">The sequence shown here is derived from an EMBL/GenBank/DDBJ whole genome shotgun (WGS) entry which is preliminary data.</text>
</comment>
<evidence type="ECO:0000313" key="3">
    <source>
        <dbReference type="Proteomes" id="UP000280346"/>
    </source>
</evidence>
<name>A0A433J6S2_9PROT</name>
<dbReference type="SUPFAM" id="SSF55811">
    <property type="entry name" value="Nudix"/>
    <property type="match status" value="1"/>
</dbReference>
<dbReference type="AlphaFoldDB" id="A0A433J6S2"/>
<evidence type="ECO:0000259" key="1">
    <source>
        <dbReference type="PROSITE" id="PS51462"/>
    </source>
</evidence>
<dbReference type="GO" id="GO:0016787">
    <property type="term" value="F:hydrolase activity"/>
    <property type="evidence" value="ECO:0007669"/>
    <property type="project" value="UniProtKB-KW"/>
</dbReference>
<dbReference type="Pfam" id="PF00293">
    <property type="entry name" value="NUDIX"/>
    <property type="match status" value="1"/>
</dbReference>
<dbReference type="Gene3D" id="3.90.79.10">
    <property type="entry name" value="Nucleoside Triphosphate Pyrophosphohydrolase"/>
    <property type="match status" value="1"/>
</dbReference>
<keyword evidence="3" id="KW-1185">Reference proteome</keyword>
<organism evidence="2 3">
    <name type="scientific">Azospirillum doebereinerae</name>
    <dbReference type="NCBI Taxonomy" id="92933"/>
    <lineage>
        <taxon>Bacteria</taxon>
        <taxon>Pseudomonadati</taxon>
        <taxon>Pseudomonadota</taxon>
        <taxon>Alphaproteobacteria</taxon>
        <taxon>Rhodospirillales</taxon>
        <taxon>Azospirillaceae</taxon>
        <taxon>Azospirillum</taxon>
    </lineage>
</organism>
<dbReference type="PROSITE" id="PS51462">
    <property type="entry name" value="NUDIX"/>
    <property type="match status" value="1"/>
</dbReference>
<proteinExistence type="predicted"/>
<gene>
    <name evidence="2" type="ORF">EJ913_16895</name>
</gene>
<dbReference type="InterPro" id="IPR015797">
    <property type="entry name" value="NUDIX_hydrolase-like_dom_sf"/>
</dbReference>
<keyword evidence="2" id="KW-0378">Hydrolase</keyword>
<dbReference type="OrthoDB" id="177518at2"/>
<dbReference type="EMBL" id="RZIJ01000013">
    <property type="protein sequence ID" value="RUQ68856.1"/>
    <property type="molecule type" value="Genomic_DNA"/>
</dbReference>
<accession>A0A433J6S2</accession>
<dbReference type="Proteomes" id="UP000280346">
    <property type="component" value="Unassembled WGS sequence"/>
</dbReference>